<protein>
    <submittedName>
        <fullName evidence="12">Exopolysaccharide biosynthesis domain protein</fullName>
    </submittedName>
</protein>
<dbReference type="KEGG" id="samy:DB32_005171"/>
<dbReference type="InterPro" id="IPR037682">
    <property type="entry name" value="TonB_C"/>
</dbReference>
<dbReference type="STRING" id="927083.DB32_005171"/>
<dbReference type="EMBL" id="CP011125">
    <property type="protein sequence ID" value="AKF08022.1"/>
    <property type="molecule type" value="Genomic_DNA"/>
</dbReference>
<dbReference type="NCBIfam" id="TIGR01352">
    <property type="entry name" value="tonB_Cterm"/>
    <property type="match status" value="1"/>
</dbReference>
<feature type="domain" description="TonB C-terminal" evidence="11">
    <location>
        <begin position="235"/>
        <end position="328"/>
    </location>
</feature>
<evidence type="ECO:0000256" key="2">
    <source>
        <dbReference type="ARBA" id="ARBA00006555"/>
    </source>
</evidence>
<dbReference type="SUPFAM" id="SSF74653">
    <property type="entry name" value="TolA/TonB C-terminal domain"/>
    <property type="match status" value="1"/>
</dbReference>
<proteinExistence type="inferred from homology"/>
<dbReference type="Pfam" id="PF03544">
    <property type="entry name" value="TonB_C"/>
    <property type="match status" value="1"/>
</dbReference>
<dbReference type="RefSeq" id="WP_053235212.1">
    <property type="nucleotide sequence ID" value="NZ_CP011125.1"/>
</dbReference>
<evidence type="ECO:0000256" key="7">
    <source>
        <dbReference type="ARBA" id="ARBA00022927"/>
    </source>
</evidence>
<keyword evidence="6" id="KW-0812">Transmembrane</keyword>
<evidence type="ECO:0000259" key="11">
    <source>
        <dbReference type="PROSITE" id="PS52015"/>
    </source>
</evidence>
<dbReference type="PANTHER" id="PTHR33446">
    <property type="entry name" value="PROTEIN TONB-RELATED"/>
    <property type="match status" value="1"/>
</dbReference>
<comment type="similarity">
    <text evidence="2">Belongs to the TonB family.</text>
</comment>
<name>A0A0F6YJN8_9BACT</name>
<feature type="region of interest" description="Disordered" evidence="10">
    <location>
        <begin position="1"/>
        <end position="49"/>
    </location>
</feature>
<feature type="region of interest" description="Disordered" evidence="10">
    <location>
        <begin position="206"/>
        <end position="226"/>
    </location>
</feature>
<dbReference type="InterPro" id="IPR051045">
    <property type="entry name" value="TonB-dependent_transducer"/>
</dbReference>
<evidence type="ECO:0000256" key="8">
    <source>
        <dbReference type="ARBA" id="ARBA00022989"/>
    </source>
</evidence>
<reference evidence="12 13" key="1">
    <citation type="submission" date="2015-03" db="EMBL/GenBank/DDBJ databases">
        <title>Genome assembly of Sandaracinus amylolyticus DSM 53668.</title>
        <authorList>
            <person name="Sharma G."/>
            <person name="Subramanian S."/>
        </authorList>
    </citation>
    <scope>NUCLEOTIDE SEQUENCE [LARGE SCALE GENOMIC DNA]</scope>
    <source>
        <strain evidence="12 13">DSM 53668</strain>
    </source>
</reference>
<dbReference type="Proteomes" id="UP000034883">
    <property type="component" value="Chromosome"/>
</dbReference>
<dbReference type="GO" id="GO:0005886">
    <property type="term" value="C:plasma membrane"/>
    <property type="evidence" value="ECO:0007669"/>
    <property type="project" value="UniProtKB-SubCell"/>
</dbReference>
<feature type="region of interest" description="Disordered" evidence="10">
    <location>
        <begin position="97"/>
        <end position="177"/>
    </location>
</feature>
<dbReference type="PANTHER" id="PTHR33446:SF13">
    <property type="entry name" value="TONB PROTEIN"/>
    <property type="match status" value="1"/>
</dbReference>
<feature type="compositionally biased region" description="Basic and acidic residues" evidence="10">
    <location>
        <begin position="8"/>
        <end position="27"/>
    </location>
</feature>
<dbReference type="GO" id="GO:0055085">
    <property type="term" value="P:transmembrane transport"/>
    <property type="evidence" value="ECO:0007669"/>
    <property type="project" value="InterPro"/>
</dbReference>
<organism evidence="12 13">
    <name type="scientific">Sandaracinus amylolyticus</name>
    <dbReference type="NCBI Taxonomy" id="927083"/>
    <lineage>
        <taxon>Bacteria</taxon>
        <taxon>Pseudomonadati</taxon>
        <taxon>Myxococcota</taxon>
        <taxon>Polyangia</taxon>
        <taxon>Polyangiales</taxon>
        <taxon>Sandaracinaceae</taxon>
        <taxon>Sandaracinus</taxon>
    </lineage>
</organism>
<keyword evidence="8" id="KW-1133">Transmembrane helix</keyword>
<dbReference type="GO" id="GO:0015031">
    <property type="term" value="P:protein transport"/>
    <property type="evidence" value="ECO:0007669"/>
    <property type="project" value="UniProtKB-KW"/>
</dbReference>
<dbReference type="PROSITE" id="PS52015">
    <property type="entry name" value="TONB_CTD"/>
    <property type="match status" value="1"/>
</dbReference>
<dbReference type="Gene3D" id="3.30.1150.10">
    <property type="match status" value="1"/>
</dbReference>
<keyword evidence="3" id="KW-0813">Transport</keyword>
<dbReference type="AlphaFoldDB" id="A0A0F6YJN8"/>
<evidence type="ECO:0000256" key="6">
    <source>
        <dbReference type="ARBA" id="ARBA00022692"/>
    </source>
</evidence>
<evidence type="ECO:0000256" key="4">
    <source>
        <dbReference type="ARBA" id="ARBA00022475"/>
    </source>
</evidence>
<sequence length="328" mass="33798">MDAAPDLANERVERVGEMPDIDAEPRSRRPHGPRVTPPAPTPRERREHGEAGASIPLVLMASLGAHALLAVVLTALPASASLSLGAPMIEIEVSMPEPTIAPPEPEPEIVPEPEPEAVPEPVREQPRVAAAPRPEREPEPAAAEPPPPAPEPPSSAPPSLDEVFGEPPPPLPSLTAAGGEAGAFTVAAGSPDGAAGGVPGGRGRAVGASGVGSGNGTGAGTSGPSAEDVRRALNAYKERVRDLLARIVRYPVPASRSGIEGRVVVALRIANDGRLLSARVRTSCGYALLDDAALEAANELRQVPAPPSLVAWDSNRDLVIPVTFEITR</sequence>
<keyword evidence="5" id="KW-0997">Cell inner membrane</keyword>
<feature type="compositionally biased region" description="Gly residues" evidence="10">
    <location>
        <begin position="206"/>
        <end position="221"/>
    </location>
</feature>
<dbReference type="InterPro" id="IPR006260">
    <property type="entry name" value="TonB/TolA_C"/>
</dbReference>
<keyword evidence="13" id="KW-1185">Reference proteome</keyword>
<accession>A0A0F6YJN8</accession>
<evidence type="ECO:0000256" key="10">
    <source>
        <dbReference type="SAM" id="MobiDB-lite"/>
    </source>
</evidence>
<evidence type="ECO:0000256" key="9">
    <source>
        <dbReference type="ARBA" id="ARBA00023136"/>
    </source>
</evidence>
<keyword evidence="4" id="KW-1003">Cell membrane</keyword>
<evidence type="ECO:0000256" key="1">
    <source>
        <dbReference type="ARBA" id="ARBA00004383"/>
    </source>
</evidence>
<evidence type="ECO:0000256" key="3">
    <source>
        <dbReference type="ARBA" id="ARBA00022448"/>
    </source>
</evidence>
<keyword evidence="9" id="KW-0472">Membrane</keyword>
<evidence type="ECO:0000313" key="13">
    <source>
        <dbReference type="Proteomes" id="UP000034883"/>
    </source>
</evidence>
<comment type="subcellular location">
    <subcellularLocation>
        <location evidence="1">Cell inner membrane</location>
        <topology evidence="1">Single-pass membrane protein</topology>
        <orientation evidence="1">Periplasmic side</orientation>
    </subcellularLocation>
</comment>
<feature type="compositionally biased region" description="Pro residues" evidence="10">
    <location>
        <begin position="143"/>
        <end position="156"/>
    </location>
</feature>
<evidence type="ECO:0000313" key="12">
    <source>
        <dbReference type="EMBL" id="AKF08022.1"/>
    </source>
</evidence>
<evidence type="ECO:0000256" key="5">
    <source>
        <dbReference type="ARBA" id="ARBA00022519"/>
    </source>
</evidence>
<feature type="compositionally biased region" description="Acidic residues" evidence="10">
    <location>
        <begin position="105"/>
        <end position="117"/>
    </location>
</feature>
<gene>
    <name evidence="12" type="ORF">DB32_005171</name>
</gene>
<keyword evidence="7" id="KW-0653">Protein transport</keyword>